<comment type="caution">
    <text evidence="2">Lacks conserved residue(s) required for the propagation of feature annotation.</text>
</comment>
<feature type="domain" description="Sushi" evidence="4">
    <location>
        <begin position="89"/>
        <end position="143"/>
    </location>
</feature>
<name>V4BJ39_LOTGI</name>
<dbReference type="RefSeq" id="XP_009060453.1">
    <property type="nucleotide sequence ID" value="XM_009062205.1"/>
</dbReference>
<dbReference type="OrthoDB" id="6103690at2759"/>
<dbReference type="CDD" id="cd00033">
    <property type="entry name" value="CCP"/>
    <property type="match status" value="1"/>
</dbReference>
<dbReference type="InterPro" id="IPR035976">
    <property type="entry name" value="Sushi/SCR/CCP_sf"/>
</dbReference>
<feature type="transmembrane region" description="Helical" evidence="3">
    <location>
        <begin position="170"/>
        <end position="195"/>
    </location>
</feature>
<dbReference type="InterPro" id="IPR000436">
    <property type="entry name" value="Sushi_SCR_CCP_dom"/>
</dbReference>
<evidence type="ECO:0000256" key="2">
    <source>
        <dbReference type="PROSITE-ProRule" id="PRU00302"/>
    </source>
</evidence>
<dbReference type="SUPFAM" id="SSF57535">
    <property type="entry name" value="Complement control module/SCR domain"/>
    <property type="match status" value="1"/>
</dbReference>
<evidence type="ECO:0000313" key="5">
    <source>
        <dbReference type="EMBL" id="ESO88779.1"/>
    </source>
</evidence>
<keyword evidence="6" id="KW-1185">Reference proteome</keyword>
<dbReference type="Gene3D" id="2.10.70.10">
    <property type="entry name" value="Complement Module, domain 1"/>
    <property type="match status" value="1"/>
</dbReference>
<gene>
    <name evidence="5" type="ORF">LOTGIDRAFT_165191</name>
</gene>
<dbReference type="KEGG" id="lgi:LOTGIDRAFT_165191"/>
<dbReference type="AlphaFoldDB" id="V4BJ39"/>
<sequence length="356" mass="39851">MSNVTDIGMVNLSNFTTEFAYNYTMIPNITMITKMTTDEVTDYNNFTIDPVTVTTETTAITTEPTTIITEPITTTTLATTTTIITTLLIACFKPPPVSNALYTFSGFDVIYTCNSGFQMTGASRLDCDVTNGRWFGSPPACSPLDLNPRIDNTINIPETKEPIKSSDIQFIVAVIGGLLGLIALIGLLLLICYWCGCGAPICRGRVYPDRRQSCCCDDRNRRRISEGDLRVYRGNVEHTYFDSGNSLVDLENGRYVLPSKSMLPTLQDTFTKEEPAKTESNGAVTRFHHHIDDEIRSNSIDLRNKRRGSIDVRSHHDQLSSPYNNSKIYRAQRKFQAVNSWMPHSKPIRNINTSTK</sequence>
<dbReference type="Proteomes" id="UP000030746">
    <property type="component" value="Unassembled WGS sequence"/>
</dbReference>
<dbReference type="EMBL" id="KB202620">
    <property type="protein sequence ID" value="ESO88779.1"/>
    <property type="molecule type" value="Genomic_DNA"/>
</dbReference>
<evidence type="ECO:0000313" key="6">
    <source>
        <dbReference type="Proteomes" id="UP000030746"/>
    </source>
</evidence>
<dbReference type="Pfam" id="PF00084">
    <property type="entry name" value="Sushi"/>
    <property type="match status" value="1"/>
</dbReference>
<dbReference type="GeneID" id="20239944"/>
<evidence type="ECO:0000256" key="3">
    <source>
        <dbReference type="SAM" id="Phobius"/>
    </source>
</evidence>
<evidence type="ECO:0000259" key="4">
    <source>
        <dbReference type="PROSITE" id="PS50923"/>
    </source>
</evidence>
<keyword evidence="3" id="KW-0812">Transmembrane</keyword>
<accession>V4BJ39</accession>
<evidence type="ECO:0000256" key="1">
    <source>
        <dbReference type="ARBA" id="ARBA00023157"/>
    </source>
</evidence>
<dbReference type="SMART" id="SM00032">
    <property type="entry name" value="CCP"/>
    <property type="match status" value="1"/>
</dbReference>
<dbReference type="OMA" id="TCANGFR"/>
<keyword evidence="3" id="KW-1133">Transmembrane helix</keyword>
<keyword evidence="1" id="KW-1015">Disulfide bond</keyword>
<proteinExistence type="predicted"/>
<dbReference type="HOGENOM" id="CLU_779113_0_0_1"/>
<dbReference type="PROSITE" id="PS50923">
    <property type="entry name" value="SUSHI"/>
    <property type="match status" value="1"/>
</dbReference>
<keyword evidence="2" id="KW-0768">Sushi</keyword>
<reference evidence="5 6" key="1">
    <citation type="journal article" date="2013" name="Nature">
        <title>Insights into bilaterian evolution from three spiralian genomes.</title>
        <authorList>
            <person name="Simakov O."/>
            <person name="Marletaz F."/>
            <person name="Cho S.J."/>
            <person name="Edsinger-Gonzales E."/>
            <person name="Havlak P."/>
            <person name="Hellsten U."/>
            <person name="Kuo D.H."/>
            <person name="Larsson T."/>
            <person name="Lv J."/>
            <person name="Arendt D."/>
            <person name="Savage R."/>
            <person name="Osoegawa K."/>
            <person name="de Jong P."/>
            <person name="Grimwood J."/>
            <person name="Chapman J.A."/>
            <person name="Shapiro H."/>
            <person name="Aerts A."/>
            <person name="Otillar R.P."/>
            <person name="Terry A.Y."/>
            <person name="Boore J.L."/>
            <person name="Grigoriev I.V."/>
            <person name="Lindberg D.R."/>
            <person name="Seaver E.C."/>
            <person name="Weisblat D.A."/>
            <person name="Putnam N.H."/>
            <person name="Rokhsar D.S."/>
        </authorList>
    </citation>
    <scope>NUCLEOTIDE SEQUENCE [LARGE SCALE GENOMIC DNA]</scope>
</reference>
<organism evidence="5 6">
    <name type="scientific">Lottia gigantea</name>
    <name type="common">Giant owl limpet</name>
    <dbReference type="NCBI Taxonomy" id="225164"/>
    <lineage>
        <taxon>Eukaryota</taxon>
        <taxon>Metazoa</taxon>
        <taxon>Spiralia</taxon>
        <taxon>Lophotrochozoa</taxon>
        <taxon>Mollusca</taxon>
        <taxon>Gastropoda</taxon>
        <taxon>Patellogastropoda</taxon>
        <taxon>Lottioidea</taxon>
        <taxon>Lottiidae</taxon>
        <taxon>Lottia</taxon>
    </lineage>
</organism>
<dbReference type="CTD" id="20239944"/>
<keyword evidence="3" id="KW-0472">Membrane</keyword>
<protein>
    <recommendedName>
        <fullName evidence="4">Sushi domain-containing protein</fullName>
    </recommendedName>
</protein>